<reference evidence="2 3" key="1">
    <citation type="submission" date="2020-06" db="EMBL/GenBank/DDBJ databases">
        <authorList>
            <person name="Li R."/>
            <person name="Bekaert M."/>
        </authorList>
    </citation>
    <scope>NUCLEOTIDE SEQUENCE [LARGE SCALE GENOMIC DNA]</scope>
    <source>
        <strain evidence="3">wild</strain>
    </source>
</reference>
<protein>
    <submittedName>
        <fullName evidence="2">Uncharacterized protein</fullName>
    </submittedName>
</protein>
<sequence>MKFKWETISPELFLNALKSDEIKVKIQDFENIQNQSQSEVDAALHWLHDILKMAANKSLKRKTKSRRNGIKSKPWFDKGLSTMRKELDHKSQMLVKYPKDPIIRGNFFKFRKLYGKKYQTNICFTTRPITPITESIYKENIKKNEITRNKKLAFCTAKGADDSEPWATQYEADISAGTITSTTLAKDVATILWCKHSNTYDSKRAIQVPSEEAGHVVKCKRKSTETENQYGKRRVPEMPPEEEIDNTNADDTGAIMSINTSRKYTMSLGKKALKEKIENKDFCVDLFKQTILQFIIKDHRL</sequence>
<dbReference type="AlphaFoldDB" id="A0A6J8AMV1"/>
<accession>A0A6J8AMV1</accession>
<dbReference type="EMBL" id="CACVKT020001721">
    <property type="protein sequence ID" value="CAC5370580.1"/>
    <property type="molecule type" value="Genomic_DNA"/>
</dbReference>
<evidence type="ECO:0000256" key="1">
    <source>
        <dbReference type="SAM" id="MobiDB-lite"/>
    </source>
</evidence>
<evidence type="ECO:0000313" key="3">
    <source>
        <dbReference type="Proteomes" id="UP000507470"/>
    </source>
</evidence>
<dbReference type="Proteomes" id="UP000507470">
    <property type="component" value="Unassembled WGS sequence"/>
</dbReference>
<organism evidence="2 3">
    <name type="scientific">Mytilus coruscus</name>
    <name type="common">Sea mussel</name>
    <dbReference type="NCBI Taxonomy" id="42192"/>
    <lineage>
        <taxon>Eukaryota</taxon>
        <taxon>Metazoa</taxon>
        <taxon>Spiralia</taxon>
        <taxon>Lophotrochozoa</taxon>
        <taxon>Mollusca</taxon>
        <taxon>Bivalvia</taxon>
        <taxon>Autobranchia</taxon>
        <taxon>Pteriomorphia</taxon>
        <taxon>Mytilida</taxon>
        <taxon>Mytiloidea</taxon>
        <taxon>Mytilidae</taxon>
        <taxon>Mytilinae</taxon>
        <taxon>Mytilus</taxon>
    </lineage>
</organism>
<name>A0A6J8AMV1_MYTCO</name>
<gene>
    <name evidence="2" type="ORF">MCOR_9373</name>
</gene>
<keyword evidence="3" id="KW-1185">Reference proteome</keyword>
<evidence type="ECO:0000313" key="2">
    <source>
        <dbReference type="EMBL" id="CAC5370580.1"/>
    </source>
</evidence>
<feature type="region of interest" description="Disordered" evidence="1">
    <location>
        <begin position="223"/>
        <end position="252"/>
    </location>
</feature>
<proteinExistence type="predicted"/>